<feature type="region of interest" description="Disordered" evidence="1">
    <location>
        <begin position="1"/>
        <end position="21"/>
    </location>
</feature>
<accession>J3KW62</accession>
<reference evidence="2" key="2">
    <citation type="submission" date="2013-04" db="UniProtKB">
        <authorList>
            <consortium name="EnsemblPlants"/>
        </authorList>
    </citation>
    <scope>IDENTIFICATION</scope>
</reference>
<dbReference type="HOGENOM" id="CLU_2907666_0_0_1"/>
<sequence length="62" mass="6973">MRETVYKGPIGRPSKSLRHSSKAYRPPKILCKLEATTTAIEDDDLCFSISRWLCCVLSNSKA</sequence>
<evidence type="ECO:0000256" key="1">
    <source>
        <dbReference type="SAM" id="MobiDB-lite"/>
    </source>
</evidence>
<keyword evidence="3" id="KW-1185">Reference proteome</keyword>
<proteinExistence type="predicted"/>
<dbReference type="EnsemblPlants" id="OB01G12180.1">
    <property type="protein sequence ID" value="OB01G12180.1"/>
    <property type="gene ID" value="OB01G12180"/>
</dbReference>
<dbReference type="Gramene" id="OB01G12180.1">
    <property type="protein sequence ID" value="OB01G12180.1"/>
    <property type="gene ID" value="OB01G12180"/>
</dbReference>
<dbReference type="AlphaFoldDB" id="J3KW62"/>
<reference evidence="2" key="1">
    <citation type="journal article" date="2013" name="Nat. Commun.">
        <title>Whole-genome sequencing of Oryza brachyantha reveals mechanisms underlying Oryza genome evolution.</title>
        <authorList>
            <person name="Chen J."/>
            <person name="Huang Q."/>
            <person name="Gao D."/>
            <person name="Wang J."/>
            <person name="Lang Y."/>
            <person name="Liu T."/>
            <person name="Li B."/>
            <person name="Bai Z."/>
            <person name="Luis Goicoechea J."/>
            <person name="Liang C."/>
            <person name="Chen C."/>
            <person name="Zhang W."/>
            <person name="Sun S."/>
            <person name="Liao Y."/>
            <person name="Zhang X."/>
            <person name="Yang L."/>
            <person name="Song C."/>
            <person name="Wang M."/>
            <person name="Shi J."/>
            <person name="Liu G."/>
            <person name="Liu J."/>
            <person name="Zhou H."/>
            <person name="Zhou W."/>
            <person name="Yu Q."/>
            <person name="An N."/>
            <person name="Chen Y."/>
            <person name="Cai Q."/>
            <person name="Wang B."/>
            <person name="Liu B."/>
            <person name="Min J."/>
            <person name="Huang Y."/>
            <person name="Wu H."/>
            <person name="Li Z."/>
            <person name="Zhang Y."/>
            <person name="Yin Y."/>
            <person name="Song W."/>
            <person name="Jiang J."/>
            <person name="Jackson S.A."/>
            <person name="Wing R.A."/>
            <person name="Wang J."/>
            <person name="Chen M."/>
        </authorList>
    </citation>
    <scope>NUCLEOTIDE SEQUENCE [LARGE SCALE GENOMIC DNA]</scope>
    <source>
        <strain evidence="2">cv. IRGC 101232</strain>
    </source>
</reference>
<dbReference type="OMA" id="CFSISRW"/>
<dbReference type="Proteomes" id="UP000006038">
    <property type="component" value="Chromosome 1"/>
</dbReference>
<name>J3KW62_ORYBR</name>
<organism evidence="2">
    <name type="scientific">Oryza brachyantha</name>
    <name type="common">malo sina</name>
    <dbReference type="NCBI Taxonomy" id="4533"/>
    <lineage>
        <taxon>Eukaryota</taxon>
        <taxon>Viridiplantae</taxon>
        <taxon>Streptophyta</taxon>
        <taxon>Embryophyta</taxon>
        <taxon>Tracheophyta</taxon>
        <taxon>Spermatophyta</taxon>
        <taxon>Magnoliopsida</taxon>
        <taxon>Liliopsida</taxon>
        <taxon>Poales</taxon>
        <taxon>Poaceae</taxon>
        <taxon>BOP clade</taxon>
        <taxon>Oryzoideae</taxon>
        <taxon>Oryzeae</taxon>
        <taxon>Oryzinae</taxon>
        <taxon>Oryza</taxon>
    </lineage>
</organism>
<evidence type="ECO:0000313" key="3">
    <source>
        <dbReference type="Proteomes" id="UP000006038"/>
    </source>
</evidence>
<evidence type="ECO:0000313" key="2">
    <source>
        <dbReference type="EnsemblPlants" id="OB01G12180.1"/>
    </source>
</evidence>
<protein>
    <submittedName>
        <fullName evidence="2">Uncharacterized protein</fullName>
    </submittedName>
</protein>